<comment type="caution">
    <text evidence="3">The sequence shown here is derived from an EMBL/GenBank/DDBJ whole genome shotgun (WGS) entry which is preliminary data.</text>
</comment>
<dbReference type="AlphaFoldDB" id="A0A7I9VGV9"/>
<name>A0A7I9VGV9_9BACT</name>
<accession>A0A7I9VGV9</accession>
<evidence type="ECO:0000313" key="3">
    <source>
        <dbReference type="EMBL" id="GEJ55267.1"/>
    </source>
</evidence>
<keyword evidence="2" id="KW-0472">Membrane</keyword>
<keyword evidence="2" id="KW-0812">Transmembrane</keyword>
<evidence type="ECO:0000256" key="1">
    <source>
        <dbReference type="SAM" id="MobiDB-lite"/>
    </source>
</evidence>
<reference evidence="4" key="1">
    <citation type="journal article" date="2020" name="Appl. Environ. Microbiol.">
        <title>Diazotrophic Anaeromyxobacter Isolates from Soils.</title>
        <authorList>
            <person name="Masuda Y."/>
            <person name="Yamanaka H."/>
            <person name="Xu Z.X."/>
            <person name="Shiratori Y."/>
            <person name="Aono T."/>
            <person name="Amachi S."/>
            <person name="Senoo K."/>
            <person name="Itoh H."/>
        </authorList>
    </citation>
    <scope>NUCLEOTIDE SEQUENCE [LARGE SCALE GENOMIC DNA]</scope>
    <source>
        <strain evidence="4">R267</strain>
    </source>
</reference>
<evidence type="ECO:0000256" key="2">
    <source>
        <dbReference type="SAM" id="Phobius"/>
    </source>
</evidence>
<protein>
    <submittedName>
        <fullName evidence="3">Uncharacterized protein</fullName>
    </submittedName>
</protein>
<keyword evidence="2" id="KW-1133">Transmembrane helix</keyword>
<gene>
    <name evidence="3" type="ORF">AMYX_00080</name>
</gene>
<dbReference type="Proteomes" id="UP000503640">
    <property type="component" value="Unassembled WGS sequence"/>
</dbReference>
<evidence type="ECO:0000313" key="4">
    <source>
        <dbReference type="Proteomes" id="UP000503640"/>
    </source>
</evidence>
<sequence length="143" mass="15355">MTTIEAGNRVKKGYYFSAKSWTLQPMPKDGEALPGEAGERYVHVPLLLAFVLAPLMGAAFLMFLPFVGFYLALAAAVRPVVKLFRSSAEEVAASLQPGWAPGEAHLTGRRAEGEGEPGTPAPNAQLDSLSKEIGARRDEQKKA</sequence>
<proteinExistence type="predicted"/>
<dbReference type="EMBL" id="BJTG01000001">
    <property type="protein sequence ID" value="GEJ55267.1"/>
    <property type="molecule type" value="Genomic_DNA"/>
</dbReference>
<feature type="compositionally biased region" description="Basic and acidic residues" evidence="1">
    <location>
        <begin position="129"/>
        <end position="143"/>
    </location>
</feature>
<organism evidence="3 4">
    <name type="scientific">Anaeromyxobacter diazotrophicus</name>
    <dbReference type="NCBI Taxonomy" id="2590199"/>
    <lineage>
        <taxon>Bacteria</taxon>
        <taxon>Pseudomonadati</taxon>
        <taxon>Myxococcota</taxon>
        <taxon>Myxococcia</taxon>
        <taxon>Myxococcales</taxon>
        <taxon>Cystobacterineae</taxon>
        <taxon>Anaeromyxobacteraceae</taxon>
        <taxon>Anaeromyxobacter</taxon>
    </lineage>
</organism>
<dbReference type="RefSeq" id="WP_176062082.1">
    <property type="nucleotide sequence ID" value="NZ_BJTG01000001.1"/>
</dbReference>
<feature type="transmembrane region" description="Helical" evidence="2">
    <location>
        <begin position="46"/>
        <end position="77"/>
    </location>
</feature>
<feature type="region of interest" description="Disordered" evidence="1">
    <location>
        <begin position="99"/>
        <end position="143"/>
    </location>
</feature>
<keyword evidence="4" id="KW-1185">Reference proteome</keyword>